<dbReference type="KEGG" id="osu:NT6N_14260"/>
<dbReference type="EMBL" id="AP026866">
    <property type="protein sequence ID" value="BDS06386.1"/>
    <property type="molecule type" value="Genomic_DNA"/>
</dbReference>
<protein>
    <submittedName>
        <fullName evidence="1">Uncharacterized protein</fullName>
    </submittedName>
</protein>
<proteinExistence type="predicted"/>
<gene>
    <name evidence="1" type="ORF">NT6N_14260</name>
</gene>
<dbReference type="AlphaFoldDB" id="A0AAT9FKB6"/>
<sequence length="38" mass="4169">MIGVVVDVLVDGVVVRSDSNNRNLLNKVLEDRTNTASR</sequence>
<accession>A0AAT9FKB6</accession>
<evidence type="ECO:0000313" key="1">
    <source>
        <dbReference type="EMBL" id="BDS06386.1"/>
    </source>
</evidence>
<organism evidence="1">
    <name type="scientific">Oceaniferula spumae</name>
    <dbReference type="NCBI Taxonomy" id="2979115"/>
    <lineage>
        <taxon>Bacteria</taxon>
        <taxon>Pseudomonadati</taxon>
        <taxon>Verrucomicrobiota</taxon>
        <taxon>Verrucomicrobiia</taxon>
        <taxon>Verrucomicrobiales</taxon>
        <taxon>Verrucomicrobiaceae</taxon>
        <taxon>Oceaniferula</taxon>
    </lineage>
</organism>
<name>A0AAT9FKB6_9BACT</name>
<reference evidence="1" key="1">
    <citation type="submission" date="2024-07" db="EMBL/GenBank/DDBJ databases">
        <title>Complete genome sequence of Verrucomicrobiaceae bacterium NT6N.</title>
        <authorList>
            <person name="Huang C."/>
            <person name="Takami H."/>
            <person name="Hamasaki K."/>
        </authorList>
    </citation>
    <scope>NUCLEOTIDE SEQUENCE</scope>
    <source>
        <strain evidence="1">NT6N</strain>
    </source>
</reference>